<dbReference type="PANTHER" id="PTHR45947:SF3">
    <property type="entry name" value="SULFOQUINOVOSYL TRANSFERASE SQD2"/>
    <property type="match status" value="1"/>
</dbReference>
<proteinExistence type="predicted"/>
<sequence>MGSPQFPGDGKYELRLHALAANPKIAARVHFRGHSEDPASALRDADIALHTSLRPEPFGQVIVEAMAAGTPIVAASNAGAIEWLTPGSDCTTYTMGDARGLARQVSHLLAQPDEARRIAKNARLTAESLSVKEIGPRIENELIVAAGPSA</sequence>
<evidence type="ECO:0000313" key="5">
    <source>
        <dbReference type="Proteomes" id="UP000586095"/>
    </source>
</evidence>
<dbReference type="Pfam" id="PF00534">
    <property type="entry name" value="Glycos_transf_1"/>
    <property type="match status" value="1"/>
</dbReference>
<keyword evidence="2 4" id="KW-0808">Transferase</keyword>
<feature type="domain" description="Glycosyl transferase family 1" evidence="3">
    <location>
        <begin position="8"/>
        <end position="123"/>
    </location>
</feature>
<organism evidence="4 5">
    <name type="scientific">Leucobacter aridicollis</name>
    <dbReference type="NCBI Taxonomy" id="283878"/>
    <lineage>
        <taxon>Bacteria</taxon>
        <taxon>Bacillati</taxon>
        <taxon>Actinomycetota</taxon>
        <taxon>Actinomycetes</taxon>
        <taxon>Micrococcales</taxon>
        <taxon>Microbacteriaceae</taxon>
        <taxon>Leucobacter</taxon>
    </lineage>
</organism>
<keyword evidence="5" id="KW-1185">Reference proteome</keyword>
<evidence type="ECO:0000313" key="4">
    <source>
        <dbReference type="EMBL" id="NYD25217.1"/>
    </source>
</evidence>
<evidence type="ECO:0000256" key="1">
    <source>
        <dbReference type="ARBA" id="ARBA00021292"/>
    </source>
</evidence>
<dbReference type="Proteomes" id="UP000586095">
    <property type="component" value="Unassembled WGS sequence"/>
</dbReference>
<reference evidence="4 5" key="1">
    <citation type="submission" date="2020-07" db="EMBL/GenBank/DDBJ databases">
        <title>Sequencing the genomes of 1000 actinobacteria strains.</title>
        <authorList>
            <person name="Klenk H.-P."/>
        </authorList>
    </citation>
    <scope>NUCLEOTIDE SEQUENCE [LARGE SCALE GENOMIC DNA]</scope>
    <source>
        <strain evidence="4 5">DSM 17380</strain>
    </source>
</reference>
<dbReference type="PANTHER" id="PTHR45947">
    <property type="entry name" value="SULFOQUINOVOSYL TRANSFERASE SQD2"/>
    <property type="match status" value="1"/>
</dbReference>
<dbReference type="InterPro" id="IPR050194">
    <property type="entry name" value="Glycosyltransferase_grp1"/>
</dbReference>
<protein>
    <recommendedName>
        <fullName evidence="1">D-inositol 3-phosphate glycosyltransferase</fullName>
    </recommendedName>
</protein>
<dbReference type="AlphaFoldDB" id="A0A852QYI9"/>
<dbReference type="SUPFAM" id="SSF53756">
    <property type="entry name" value="UDP-Glycosyltransferase/glycogen phosphorylase"/>
    <property type="match status" value="1"/>
</dbReference>
<comment type="caution">
    <text evidence="4">The sequence shown here is derived from an EMBL/GenBank/DDBJ whole genome shotgun (WGS) entry which is preliminary data.</text>
</comment>
<dbReference type="Gene3D" id="3.40.50.2000">
    <property type="entry name" value="Glycogen Phosphorylase B"/>
    <property type="match status" value="2"/>
</dbReference>
<accession>A0A852QYI9</accession>
<gene>
    <name evidence="4" type="ORF">BJ960_000020</name>
</gene>
<dbReference type="InterPro" id="IPR001296">
    <property type="entry name" value="Glyco_trans_1"/>
</dbReference>
<evidence type="ECO:0000259" key="3">
    <source>
        <dbReference type="Pfam" id="PF00534"/>
    </source>
</evidence>
<name>A0A852QYI9_9MICO</name>
<dbReference type="GO" id="GO:0016757">
    <property type="term" value="F:glycosyltransferase activity"/>
    <property type="evidence" value="ECO:0007669"/>
    <property type="project" value="InterPro"/>
</dbReference>
<dbReference type="EMBL" id="JACCBD010000001">
    <property type="protein sequence ID" value="NYD25217.1"/>
    <property type="molecule type" value="Genomic_DNA"/>
</dbReference>
<evidence type="ECO:0000256" key="2">
    <source>
        <dbReference type="ARBA" id="ARBA00022679"/>
    </source>
</evidence>